<feature type="compositionally biased region" description="Pro residues" evidence="1">
    <location>
        <begin position="252"/>
        <end position="261"/>
    </location>
</feature>
<keyword evidence="4" id="KW-1185">Reference proteome</keyword>
<proteinExistence type="predicted"/>
<reference evidence="3 4" key="2">
    <citation type="submission" date="2018-11" db="EMBL/GenBank/DDBJ databases">
        <authorList>
            <consortium name="Pathogen Informatics"/>
        </authorList>
    </citation>
    <scope>NUCLEOTIDE SEQUENCE [LARGE SCALE GENOMIC DNA]</scope>
</reference>
<evidence type="ECO:0000313" key="5">
    <source>
        <dbReference type="WBParaSite" id="HNAJ_0000774701-mRNA-1"/>
    </source>
</evidence>
<gene>
    <name evidence="3" type="ORF">HNAJ_LOCUS7743</name>
</gene>
<dbReference type="InterPro" id="IPR001180">
    <property type="entry name" value="CNH_dom"/>
</dbReference>
<feature type="region of interest" description="Disordered" evidence="1">
    <location>
        <begin position="148"/>
        <end position="273"/>
    </location>
</feature>
<feature type="domain" description="CNH" evidence="2">
    <location>
        <begin position="399"/>
        <end position="464"/>
    </location>
</feature>
<accession>A0A158QHN9</accession>
<dbReference type="STRING" id="102285.A0A158QHN9"/>
<dbReference type="OrthoDB" id="8693905at2759"/>
<evidence type="ECO:0000313" key="3">
    <source>
        <dbReference type="EMBL" id="VDO03603.1"/>
    </source>
</evidence>
<dbReference type="WBParaSite" id="HNAJ_0000774701-mRNA-1">
    <property type="protein sequence ID" value="HNAJ_0000774701-mRNA-1"/>
    <property type="gene ID" value="HNAJ_0000774701"/>
</dbReference>
<feature type="compositionally biased region" description="Polar residues" evidence="1">
    <location>
        <begin position="204"/>
        <end position="227"/>
    </location>
</feature>
<reference evidence="5" key="1">
    <citation type="submission" date="2016-04" db="UniProtKB">
        <authorList>
            <consortium name="WormBaseParasite"/>
        </authorList>
    </citation>
    <scope>IDENTIFICATION</scope>
</reference>
<evidence type="ECO:0000256" key="1">
    <source>
        <dbReference type="SAM" id="MobiDB-lite"/>
    </source>
</evidence>
<dbReference type="EMBL" id="UZAE01012117">
    <property type="protein sequence ID" value="VDO03603.1"/>
    <property type="molecule type" value="Genomic_DNA"/>
</dbReference>
<feature type="region of interest" description="Disordered" evidence="1">
    <location>
        <begin position="1"/>
        <end position="52"/>
    </location>
</feature>
<evidence type="ECO:0000259" key="2">
    <source>
        <dbReference type="Pfam" id="PF00780"/>
    </source>
</evidence>
<evidence type="ECO:0000313" key="4">
    <source>
        <dbReference type="Proteomes" id="UP000278807"/>
    </source>
</evidence>
<dbReference type="Proteomes" id="UP000278807">
    <property type="component" value="Unassembled WGS sequence"/>
</dbReference>
<name>A0A158QHN9_RODNA</name>
<dbReference type="Pfam" id="PF00780">
    <property type="entry name" value="CNH"/>
    <property type="match status" value="1"/>
</dbReference>
<dbReference type="AlphaFoldDB" id="A0A158QHN9"/>
<sequence>MVRNERESPPPQPPKPPKFTLASATPFTPLVSPAAASSGSEERENTGGPPRMRIASIRLLNEPSDALPITSAGWPPGDHRLLPVDCLNESNEDLVAEVLDEYEKRQSKLFYPATDGLLDPEMELMAEVNRLSFYESENFEDAAEFGETNGLLSTPDTEGLPHMRSKRQAPMPPPLPPKGEGLKAVSAAVATGNRKSAATAPGPISNTTANTSSSQREASVRNSTDNITGGDLAPAVGETASSEEFRGRGTGVPPPRPPPPKFDTAGGPMTGYEKSGLRHAERQYQMEHGIGLPPTPKVLIVIANPQVVHFDYQNEPFKWLLGEHFWSSTSPINDIYRSKISLHAGDCLYKLAKSANLSCFQLSYYNVLDDMGACFTLIFEGCPLKVNATATWVNPLTKAQMIIFGTNDGIYYLNLQELADATLELLIPRRCIWLTVFRDTMMSLSGNTPHLYSHNLVNVMKAKTSQDPASGNITGRLPTKLLPK</sequence>
<protein>
    <submittedName>
        <fullName evidence="5">CNH domain-containing protein</fullName>
    </submittedName>
</protein>
<organism evidence="5">
    <name type="scientific">Rodentolepis nana</name>
    <name type="common">Dwarf tapeworm</name>
    <name type="synonym">Hymenolepis nana</name>
    <dbReference type="NCBI Taxonomy" id="102285"/>
    <lineage>
        <taxon>Eukaryota</taxon>
        <taxon>Metazoa</taxon>
        <taxon>Spiralia</taxon>
        <taxon>Lophotrochozoa</taxon>
        <taxon>Platyhelminthes</taxon>
        <taxon>Cestoda</taxon>
        <taxon>Eucestoda</taxon>
        <taxon>Cyclophyllidea</taxon>
        <taxon>Hymenolepididae</taxon>
        <taxon>Rodentolepis</taxon>
    </lineage>
</organism>